<evidence type="ECO:0000313" key="2">
    <source>
        <dbReference type="EMBL" id="KAG7365696.1"/>
    </source>
</evidence>
<gene>
    <name evidence="2" type="ORF">IV203_025137</name>
</gene>
<dbReference type="Proteomes" id="UP000693970">
    <property type="component" value="Unassembled WGS sequence"/>
</dbReference>
<sequence>MASHEVTISRVLNKIESDDPNSPDFENDDSYQVPMNQMHPDNSTVVAFMATSFFWRALLERILPEGQRGLLWFFIMKWADFTYRIDGASASSKVKETLQSQVQRNG</sequence>
<feature type="compositionally biased region" description="Acidic residues" evidence="1">
    <location>
        <begin position="18"/>
        <end position="29"/>
    </location>
</feature>
<proteinExistence type="predicted"/>
<evidence type="ECO:0000256" key="1">
    <source>
        <dbReference type="SAM" id="MobiDB-lite"/>
    </source>
</evidence>
<protein>
    <submittedName>
        <fullName evidence="2">Uncharacterized protein</fullName>
    </submittedName>
</protein>
<accession>A0A9K3PZV0</accession>
<name>A0A9K3PZV0_9STRA</name>
<dbReference type="AlphaFoldDB" id="A0A9K3PZV0"/>
<reference evidence="2" key="1">
    <citation type="journal article" date="2021" name="Sci. Rep.">
        <title>Diploid genomic architecture of Nitzschia inconspicua, an elite biomass production diatom.</title>
        <authorList>
            <person name="Oliver A."/>
            <person name="Podell S."/>
            <person name="Pinowska A."/>
            <person name="Traller J.C."/>
            <person name="Smith S.R."/>
            <person name="McClure R."/>
            <person name="Beliaev A."/>
            <person name="Bohutskyi P."/>
            <person name="Hill E.A."/>
            <person name="Rabines A."/>
            <person name="Zheng H."/>
            <person name="Allen L.Z."/>
            <person name="Kuo A."/>
            <person name="Grigoriev I.V."/>
            <person name="Allen A.E."/>
            <person name="Hazlebeck D."/>
            <person name="Allen E.E."/>
        </authorList>
    </citation>
    <scope>NUCLEOTIDE SEQUENCE</scope>
    <source>
        <strain evidence="2">Hildebrandi</strain>
    </source>
</reference>
<keyword evidence="3" id="KW-1185">Reference proteome</keyword>
<comment type="caution">
    <text evidence="2">The sequence shown here is derived from an EMBL/GenBank/DDBJ whole genome shotgun (WGS) entry which is preliminary data.</text>
</comment>
<organism evidence="2 3">
    <name type="scientific">Nitzschia inconspicua</name>
    <dbReference type="NCBI Taxonomy" id="303405"/>
    <lineage>
        <taxon>Eukaryota</taxon>
        <taxon>Sar</taxon>
        <taxon>Stramenopiles</taxon>
        <taxon>Ochrophyta</taxon>
        <taxon>Bacillariophyta</taxon>
        <taxon>Bacillariophyceae</taxon>
        <taxon>Bacillariophycidae</taxon>
        <taxon>Bacillariales</taxon>
        <taxon>Bacillariaceae</taxon>
        <taxon>Nitzschia</taxon>
    </lineage>
</organism>
<reference evidence="2" key="2">
    <citation type="submission" date="2021-04" db="EMBL/GenBank/DDBJ databases">
        <authorList>
            <person name="Podell S."/>
        </authorList>
    </citation>
    <scope>NUCLEOTIDE SEQUENCE</scope>
    <source>
        <strain evidence="2">Hildebrandi</strain>
    </source>
</reference>
<evidence type="ECO:0000313" key="3">
    <source>
        <dbReference type="Proteomes" id="UP000693970"/>
    </source>
</evidence>
<feature type="region of interest" description="Disordered" evidence="1">
    <location>
        <begin position="1"/>
        <end position="29"/>
    </location>
</feature>
<dbReference type="EMBL" id="JAGRRH010000008">
    <property type="protein sequence ID" value="KAG7365696.1"/>
    <property type="molecule type" value="Genomic_DNA"/>
</dbReference>